<evidence type="ECO:0000256" key="6">
    <source>
        <dbReference type="ARBA" id="ARBA00050038"/>
    </source>
</evidence>
<keyword evidence="2" id="KW-0820">tRNA-binding</keyword>
<evidence type="ECO:0000313" key="9">
    <source>
        <dbReference type="EMBL" id="OGZ30805.1"/>
    </source>
</evidence>
<comment type="similarity">
    <text evidence="5 8">Belongs to the PTH family.</text>
</comment>
<evidence type="ECO:0000256" key="3">
    <source>
        <dbReference type="ARBA" id="ARBA00022801"/>
    </source>
</evidence>
<evidence type="ECO:0000256" key="1">
    <source>
        <dbReference type="ARBA" id="ARBA00013260"/>
    </source>
</evidence>
<dbReference type="GO" id="GO:0004045">
    <property type="term" value="F:peptidyl-tRNA hydrolase activity"/>
    <property type="evidence" value="ECO:0007669"/>
    <property type="project" value="UniProtKB-EC"/>
</dbReference>
<proteinExistence type="inferred from homology"/>
<dbReference type="InterPro" id="IPR036416">
    <property type="entry name" value="Pept_tRNA_hydro_sf"/>
</dbReference>
<evidence type="ECO:0000256" key="5">
    <source>
        <dbReference type="ARBA" id="ARBA00038063"/>
    </source>
</evidence>
<comment type="caution">
    <text evidence="9">The sequence shown here is derived from an EMBL/GenBank/DDBJ whole genome shotgun (WGS) entry which is preliminary data.</text>
</comment>
<keyword evidence="4" id="KW-0694">RNA-binding</keyword>
<evidence type="ECO:0000256" key="7">
    <source>
        <dbReference type="RuleBase" id="RU000673"/>
    </source>
</evidence>
<dbReference type="PANTHER" id="PTHR17224:SF1">
    <property type="entry name" value="PEPTIDYL-TRNA HYDROLASE"/>
    <property type="match status" value="1"/>
</dbReference>
<dbReference type="PANTHER" id="PTHR17224">
    <property type="entry name" value="PEPTIDYL-TRNA HYDROLASE"/>
    <property type="match status" value="1"/>
</dbReference>
<dbReference type="Gene3D" id="3.40.50.1470">
    <property type="entry name" value="Peptidyl-tRNA hydrolase"/>
    <property type="match status" value="1"/>
</dbReference>
<dbReference type="InterPro" id="IPR001328">
    <property type="entry name" value="Pept_tRNA_hydro"/>
</dbReference>
<evidence type="ECO:0000256" key="2">
    <source>
        <dbReference type="ARBA" id="ARBA00022555"/>
    </source>
</evidence>
<evidence type="ECO:0000313" key="10">
    <source>
        <dbReference type="Proteomes" id="UP000177486"/>
    </source>
</evidence>
<comment type="catalytic activity">
    <reaction evidence="7">
        <text>an N-acyl-L-alpha-aminoacyl-tRNA + H2O = an N-acyl-L-amino acid + a tRNA + H(+)</text>
        <dbReference type="Rhea" id="RHEA:54448"/>
        <dbReference type="Rhea" id="RHEA-COMP:10123"/>
        <dbReference type="Rhea" id="RHEA-COMP:13883"/>
        <dbReference type="ChEBI" id="CHEBI:15377"/>
        <dbReference type="ChEBI" id="CHEBI:15378"/>
        <dbReference type="ChEBI" id="CHEBI:59874"/>
        <dbReference type="ChEBI" id="CHEBI:78442"/>
        <dbReference type="ChEBI" id="CHEBI:138191"/>
        <dbReference type="EC" id="3.1.1.29"/>
    </reaction>
</comment>
<dbReference type="NCBIfam" id="TIGR00447">
    <property type="entry name" value="pth"/>
    <property type="match status" value="1"/>
</dbReference>
<dbReference type="InterPro" id="IPR018171">
    <property type="entry name" value="Pept_tRNA_hydro_CS"/>
</dbReference>
<name>A0A1G2EYD5_9BACT</name>
<dbReference type="CDD" id="cd00462">
    <property type="entry name" value="PTH"/>
    <property type="match status" value="1"/>
</dbReference>
<dbReference type="AlphaFoldDB" id="A0A1G2EYD5"/>
<protein>
    <recommendedName>
        <fullName evidence="6 7">Peptidyl-tRNA hydrolase</fullName>
        <ecNumber evidence="1 7">3.1.1.29</ecNumber>
    </recommendedName>
</protein>
<dbReference type="Proteomes" id="UP000177486">
    <property type="component" value="Unassembled WGS sequence"/>
</dbReference>
<reference evidence="9 10" key="1">
    <citation type="journal article" date="2016" name="Nat. Commun.">
        <title>Thousands of microbial genomes shed light on interconnected biogeochemical processes in an aquifer system.</title>
        <authorList>
            <person name="Anantharaman K."/>
            <person name="Brown C.T."/>
            <person name="Hug L.A."/>
            <person name="Sharon I."/>
            <person name="Castelle C.J."/>
            <person name="Probst A.J."/>
            <person name="Thomas B.C."/>
            <person name="Singh A."/>
            <person name="Wilkins M.J."/>
            <person name="Karaoz U."/>
            <person name="Brodie E.L."/>
            <person name="Williams K.H."/>
            <person name="Hubbard S.S."/>
            <person name="Banfield J.F."/>
        </authorList>
    </citation>
    <scope>NUCLEOTIDE SEQUENCE [LARGE SCALE GENOMIC DNA]</scope>
</reference>
<evidence type="ECO:0000256" key="4">
    <source>
        <dbReference type="ARBA" id="ARBA00022884"/>
    </source>
</evidence>
<keyword evidence="3 7" id="KW-0378">Hydrolase</keyword>
<dbReference type="SUPFAM" id="SSF53178">
    <property type="entry name" value="Peptidyl-tRNA hydrolase-like"/>
    <property type="match status" value="1"/>
</dbReference>
<accession>A0A1G2EYD5</accession>
<gene>
    <name evidence="9" type="ORF">A2931_01740</name>
</gene>
<evidence type="ECO:0000256" key="8">
    <source>
        <dbReference type="RuleBase" id="RU004320"/>
    </source>
</evidence>
<sequence>MKTIVGLGNPGEEYKQTRHNAGRMVLEYFAKKNDFPDWKENSNLQSIVSLGMVGKEKITLILPETFMNNSGKAVKNLSAKNLIVLHDDIDLPLGKFKISFGRGSGGHKGVESVIRALKTKNFCRIRIGVSPKHKPEHKKIPDFLTAPMRKPDFETLKKSSKKISEALETMLLESPEKAMNEFN</sequence>
<organism evidence="9 10">
    <name type="scientific">Candidatus Niyogibacteria bacterium RIFCSPLOWO2_01_FULL_45_48</name>
    <dbReference type="NCBI Taxonomy" id="1801724"/>
    <lineage>
        <taxon>Bacteria</taxon>
        <taxon>Candidatus Niyogiibacteriota</taxon>
    </lineage>
</organism>
<dbReference type="EC" id="3.1.1.29" evidence="1 7"/>
<dbReference type="EMBL" id="MHMQ01000013">
    <property type="protein sequence ID" value="OGZ30805.1"/>
    <property type="molecule type" value="Genomic_DNA"/>
</dbReference>
<dbReference type="Pfam" id="PF01195">
    <property type="entry name" value="Pept_tRNA_hydro"/>
    <property type="match status" value="1"/>
</dbReference>
<dbReference type="GO" id="GO:0000049">
    <property type="term" value="F:tRNA binding"/>
    <property type="evidence" value="ECO:0007669"/>
    <property type="project" value="UniProtKB-KW"/>
</dbReference>
<dbReference type="PROSITE" id="PS01195">
    <property type="entry name" value="PEPT_TRNA_HYDROL_1"/>
    <property type="match status" value="1"/>
</dbReference>